<organism evidence="1 2">
    <name type="scientific">Rhododendron simsii</name>
    <name type="common">Sims's rhododendron</name>
    <dbReference type="NCBI Taxonomy" id="118357"/>
    <lineage>
        <taxon>Eukaryota</taxon>
        <taxon>Viridiplantae</taxon>
        <taxon>Streptophyta</taxon>
        <taxon>Embryophyta</taxon>
        <taxon>Tracheophyta</taxon>
        <taxon>Spermatophyta</taxon>
        <taxon>Magnoliopsida</taxon>
        <taxon>eudicotyledons</taxon>
        <taxon>Gunneridae</taxon>
        <taxon>Pentapetalae</taxon>
        <taxon>asterids</taxon>
        <taxon>Ericales</taxon>
        <taxon>Ericaceae</taxon>
        <taxon>Ericoideae</taxon>
        <taxon>Rhodoreae</taxon>
        <taxon>Rhododendron</taxon>
    </lineage>
</organism>
<accession>A0A834LJ18</accession>
<proteinExistence type="predicted"/>
<dbReference type="EMBL" id="WJXA01000007">
    <property type="protein sequence ID" value="KAF7138978.1"/>
    <property type="molecule type" value="Genomic_DNA"/>
</dbReference>
<reference evidence="1" key="1">
    <citation type="submission" date="2019-11" db="EMBL/GenBank/DDBJ databases">
        <authorList>
            <person name="Liu Y."/>
            <person name="Hou J."/>
            <person name="Li T.-Q."/>
            <person name="Guan C.-H."/>
            <person name="Wu X."/>
            <person name="Wu H.-Z."/>
            <person name="Ling F."/>
            <person name="Zhang R."/>
            <person name="Shi X.-G."/>
            <person name="Ren J.-P."/>
            <person name="Chen E.-F."/>
            <person name="Sun J.-M."/>
        </authorList>
    </citation>
    <scope>NUCLEOTIDE SEQUENCE</scope>
    <source>
        <strain evidence="1">Adult_tree_wgs_1</strain>
        <tissue evidence="1">Leaves</tissue>
    </source>
</reference>
<keyword evidence="2" id="KW-1185">Reference proteome</keyword>
<comment type="caution">
    <text evidence="1">The sequence shown here is derived from an EMBL/GenBank/DDBJ whole genome shotgun (WGS) entry which is preliminary data.</text>
</comment>
<evidence type="ECO:0000313" key="1">
    <source>
        <dbReference type="EMBL" id="KAF7138978.1"/>
    </source>
</evidence>
<name>A0A834LJ18_RHOSS</name>
<dbReference type="Proteomes" id="UP000626092">
    <property type="component" value="Unassembled WGS sequence"/>
</dbReference>
<evidence type="ECO:0000313" key="2">
    <source>
        <dbReference type="Proteomes" id="UP000626092"/>
    </source>
</evidence>
<dbReference type="OrthoDB" id="1741287at2759"/>
<protein>
    <submittedName>
        <fullName evidence="1">Uncharacterized protein</fullName>
    </submittedName>
</protein>
<dbReference type="AlphaFoldDB" id="A0A834LJ18"/>
<gene>
    <name evidence="1" type="ORF">RHSIM_Rhsim07G0161200</name>
</gene>
<sequence length="151" mass="17096">MSFWTSLKRSQPPIQRLPAIHRLQHRPFSTPPPPSLIIPSSDTDSSSFNSFVRWISGIAVGSTISVAGYWFSSYAPICPDKSALSFADWSPVATADVSVDDQPSNPKFFFGDAYRRKVFFNYEKRMRMRSPPEKVLIAETLMTAILYPSWN</sequence>